<dbReference type="RefSeq" id="WP_093729991.1">
    <property type="nucleotide sequence ID" value="NZ_FMYW01000005.1"/>
</dbReference>
<gene>
    <name evidence="2" type="ORF">SAMN04487864_10550</name>
</gene>
<evidence type="ECO:0000313" key="2">
    <source>
        <dbReference type="EMBL" id="SDC33432.1"/>
    </source>
</evidence>
<keyword evidence="3" id="KW-1185">Reference proteome</keyword>
<dbReference type="Proteomes" id="UP000198943">
    <property type="component" value="Unassembled WGS sequence"/>
</dbReference>
<reference evidence="3" key="1">
    <citation type="submission" date="2016-10" db="EMBL/GenBank/DDBJ databases">
        <authorList>
            <person name="Varghese N."/>
            <person name="Submissions S."/>
        </authorList>
    </citation>
    <scope>NUCLEOTIDE SEQUENCE [LARGE SCALE GENOMIC DNA]</scope>
    <source>
        <strain evidence="3">DSM 11005</strain>
    </source>
</reference>
<keyword evidence="1" id="KW-0812">Transmembrane</keyword>
<sequence>MDRFGTFEIQAIAYAVFWFINNLRTLWEGLRPYDEKRATKVVEDLISAAKRTPFPRLLPGLYIVIWLLHVVFDVIGFALIFSFSNGINWIIKVLAVSLLVLNINDLQEMIVDLRTMEDEQKFRERMLDKLKPKEGISIIKLGRGVRLASSIALFVVFYLWKYQ</sequence>
<organism evidence="2 3">
    <name type="scientific">Succiniclasticum ruminis</name>
    <dbReference type="NCBI Taxonomy" id="40841"/>
    <lineage>
        <taxon>Bacteria</taxon>
        <taxon>Bacillati</taxon>
        <taxon>Bacillota</taxon>
        <taxon>Negativicutes</taxon>
        <taxon>Acidaminococcales</taxon>
        <taxon>Acidaminococcaceae</taxon>
        <taxon>Succiniclasticum</taxon>
    </lineage>
</organism>
<dbReference type="EMBL" id="FMYW01000005">
    <property type="protein sequence ID" value="SDC33432.1"/>
    <property type="molecule type" value="Genomic_DNA"/>
</dbReference>
<protein>
    <submittedName>
        <fullName evidence="2">Uncharacterized protein</fullName>
    </submittedName>
</protein>
<keyword evidence="1" id="KW-1133">Transmembrane helix</keyword>
<keyword evidence="1" id="KW-0472">Membrane</keyword>
<name>A0A1G6KQQ2_9FIRM</name>
<feature type="transmembrane region" description="Helical" evidence="1">
    <location>
        <begin position="60"/>
        <end position="83"/>
    </location>
</feature>
<accession>A0A1G6KQQ2</accession>
<proteinExistence type="predicted"/>
<dbReference type="AlphaFoldDB" id="A0A1G6KQQ2"/>
<evidence type="ECO:0000256" key="1">
    <source>
        <dbReference type="SAM" id="Phobius"/>
    </source>
</evidence>
<evidence type="ECO:0000313" key="3">
    <source>
        <dbReference type="Proteomes" id="UP000198943"/>
    </source>
</evidence>